<dbReference type="AlphaFoldDB" id="A0A9W6TCF3"/>
<dbReference type="InterPro" id="IPR036871">
    <property type="entry name" value="PX_dom_sf"/>
</dbReference>
<name>A0A9W6TCF3_9STRA</name>
<keyword evidence="4" id="KW-1185">Reference proteome</keyword>
<dbReference type="InterPro" id="IPR001683">
    <property type="entry name" value="PX_dom"/>
</dbReference>
<evidence type="ECO:0000256" key="1">
    <source>
        <dbReference type="SAM" id="MobiDB-lite"/>
    </source>
</evidence>
<dbReference type="OrthoDB" id="10254720at2759"/>
<proteinExistence type="predicted"/>
<gene>
    <name evidence="3" type="ORF">Plil01_000120700</name>
</gene>
<feature type="compositionally biased region" description="Polar residues" evidence="1">
    <location>
        <begin position="405"/>
        <end position="422"/>
    </location>
</feature>
<evidence type="ECO:0000313" key="3">
    <source>
        <dbReference type="EMBL" id="GMF10393.1"/>
    </source>
</evidence>
<sequence length="456" mass="50287">MAPGDWLKLFETPSVLLEELRAWRSRRLVVEQCYASAYHAPFAIQPAETHCPTRSTIIKMSKNPALRYAYSRNGDQGRVDEKCLVRVQIPTVDSAEGGKVRYHVRVTNVRSGQVWESARRFSEFLKLRNDLIEFFANTDKKCPGCRNYEKVLRLFEFPRKHVFTSVTPVVINYRKKALRSFIAMLASHTFTTTPKCPTCSGFPFTGVRDWLTTDMVAGSGATGGATSGSPTNEEIRDTMDVKDFTNYHPVSNAMPVDQEGRFVGTKYAPSVVSPTKQIDNRQERRSPPRTQAKRPVTPKEGPNKSQLRYSDSASSTSSSSDPPSPPSVDEFVMPAPAPVPGTVTEYNDVEGEGEGFASFVGSSTASSNASEGRKHEDQPACEPPAGDDGAANRTETADKKPFKFTRSSTGAYSERSSVQPRESSMIDIDGLEDEDDDEGLNMEFMNSVTVAPTASK</sequence>
<evidence type="ECO:0000313" key="4">
    <source>
        <dbReference type="Proteomes" id="UP001165083"/>
    </source>
</evidence>
<organism evidence="3 4">
    <name type="scientific">Phytophthora lilii</name>
    <dbReference type="NCBI Taxonomy" id="2077276"/>
    <lineage>
        <taxon>Eukaryota</taxon>
        <taxon>Sar</taxon>
        <taxon>Stramenopiles</taxon>
        <taxon>Oomycota</taxon>
        <taxon>Peronosporomycetes</taxon>
        <taxon>Peronosporales</taxon>
        <taxon>Peronosporaceae</taxon>
        <taxon>Phytophthora</taxon>
    </lineage>
</organism>
<dbReference type="EMBL" id="BSXW01000037">
    <property type="protein sequence ID" value="GMF10393.1"/>
    <property type="molecule type" value="Genomic_DNA"/>
</dbReference>
<dbReference type="Pfam" id="PF00787">
    <property type="entry name" value="PX"/>
    <property type="match status" value="1"/>
</dbReference>
<dbReference type="Gene3D" id="3.30.1520.10">
    <property type="entry name" value="Phox-like domain"/>
    <property type="match status" value="1"/>
</dbReference>
<feature type="compositionally biased region" description="Acidic residues" evidence="1">
    <location>
        <begin position="429"/>
        <end position="439"/>
    </location>
</feature>
<accession>A0A9W6TCF3</accession>
<dbReference type="GO" id="GO:0035091">
    <property type="term" value="F:phosphatidylinositol binding"/>
    <property type="evidence" value="ECO:0007669"/>
    <property type="project" value="InterPro"/>
</dbReference>
<evidence type="ECO:0000259" key="2">
    <source>
        <dbReference type="PROSITE" id="PS50195"/>
    </source>
</evidence>
<dbReference type="SUPFAM" id="SSF64268">
    <property type="entry name" value="PX domain"/>
    <property type="match status" value="1"/>
</dbReference>
<feature type="domain" description="PX" evidence="2">
    <location>
        <begin position="80"/>
        <end position="252"/>
    </location>
</feature>
<feature type="compositionally biased region" description="Low complexity" evidence="1">
    <location>
        <begin position="310"/>
        <end position="321"/>
    </location>
</feature>
<comment type="caution">
    <text evidence="3">The sequence shown here is derived from an EMBL/GenBank/DDBJ whole genome shotgun (WGS) entry which is preliminary data.</text>
</comment>
<reference evidence="3" key="1">
    <citation type="submission" date="2023-04" db="EMBL/GenBank/DDBJ databases">
        <title>Phytophthora lilii NBRC 32176.</title>
        <authorList>
            <person name="Ichikawa N."/>
            <person name="Sato H."/>
            <person name="Tonouchi N."/>
        </authorList>
    </citation>
    <scope>NUCLEOTIDE SEQUENCE</scope>
    <source>
        <strain evidence="3">NBRC 32176</strain>
    </source>
</reference>
<protein>
    <submittedName>
        <fullName evidence="3">Unnamed protein product</fullName>
    </submittedName>
</protein>
<dbReference type="PROSITE" id="PS50195">
    <property type="entry name" value="PX"/>
    <property type="match status" value="1"/>
</dbReference>
<dbReference type="CDD" id="cd06093">
    <property type="entry name" value="PX_domain"/>
    <property type="match status" value="1"/>
</dbReference>
<feature type="compositionally biased region" description="Polar residues" evidence="1">
    <location>
        <begin position="360"/>
        <end position="370"/>
    </location>
</feature>
<feature type="region of interest" description="Disordered" evidence="1">
    <location>
        <begin position="267"/>
        <end position="439"/>
    </location>
</feature>
<dbReference type="Proteomes" id="UP001165083">
    <property type="component" value="Unassembled WGS sequence"/>
</dbReference>